<dbReference type="OrthoDB" id="2824466at2"/>
<comment type="caution">
    <text evidence="2">The sequence shown here is derived from an EMBL/GenBank/DDBJ whole genome shotgun (WGS) entry which is preliminary data.</text>
</comment>
<dbReference type="AlphaFoldDB" id="A0A368VJG6"/>
<evidence type="ECO:0000313" key="2">
    <source>
        <dbReference type="EMBL" id="RCW41675.1"/>
    </source>
</evidence>
<name>A0A368VJG6_9BACL</name>
<evidence type="ECO:0000313" key="3">
    <source>
        <dbReference type="Proteomes" id="UP000252415"/>
    </source>
</evidence>
<evidence type="ECO:0000256" key="1">
    <source>
        <dbReference type="SAM" id="Coils"/>
    </source>
</evidence>
<gene>
    <name evidence="2" type="ORF">DFP97_122111</name>
</gene>
<accession>A0A368VJG6</accession>
<dbReference type="RefSeq" id="WP_114383769.1">
    <property type="nucleotide sequence ID" value="NZ_QPJD01000022.1"/>
</dbReference>
<reference evidence="2 3" key="1">
    <citation type="submission" date="2018-07" db="EMBL/GenBank/DDBJ databases">
        <title>Genomic Encyclopedia of Type Strains, Phase III (KMG-III): the genomes of soil and plant-associated and newly described type strains.</title>
        <authorList>
            <person name="Whitman W."/>
        </authorList>
    </citation>
    <scope>NUCLEOTIDE SEQUENCE [LARGE SCALE GENOMIC DNA]</scope>
    <source>
        <strain evidence="2 3">CECT 7506</strain>
    </source>
</reference>
<feature type="coiled-coil region" evidence="1">
    <location>
        <begin position="171"/>
        <end position="303"/>
    </location>
</feature>
<dbReference type="Proteomes" id="UP000252415">
    <property type="component" value="Unassembled WGS sequence"/>
</dbReference>
<keyword evidence="3" id="KW-1185">Reference proteome</keyword>
<sequence>MEREVWKRIFSELSDKKLVELICVINETLGTKSRIGIKGVSDLNKIKAEQIHLFRSRIEAEISKSQNVNKAKVFLRKLSEKHFDNFEYVVALSEKDTDTLWEELLDSNTVKMNDMIMYLMIQTDPIQINKGMQLYGRVIEEEKNSLTGIELDKSDSPQSEQEGMMLSEEEWKNMLEENEGLKEKNDKLEIENKKLQEQNKDVIKTNKELKKSFDHTVSLKNEVHKELQKLERDIQVRKTEIASRDHKIKDLQNELKKSQEAAIKFEIEKAQSIRKINELIEEKNTIENEIEKLKAEYSKNRRSVTIIDRNMPDGLENIDSIVINLITPNLLEQTIQTGILEQSDEIWFIKFRLSTMKQNLLNERYGTKVIGFSTYNELKEHSNIRY</sequence>
<proteinExistence type="predicted"/>
<organism evidence="2 3">
    <name type="scientific">Paenibacillus prosopidis</name>
    <dbReference type="NCBI Taxonomy" id="630520"/>
    <lineage>
        <taxon>Bacteria</taxon>
        <taxon>Bacillati</taxon>
        <taxon>Bacillota</taxon>
        <taxon>Bacilli</taxon>
        <taxon>Bacillales</taxon>
        <taxon>Paenibacillaceae</taxon>
        <taxon>Paenibacillus</taxon>
    </lineage>
</organism>
<protein>
    <submittedName>
        <fullName evidence="2">Uncharacterized protein</fullName>
    </submittedName>
</protein>
<keyword evidence="1" id="KW-0175">Coiled coil</keyword>
<dbReference type="EMBL" id="QPJD01000022">
    <property type="protein sequence ID" value="RCW41675.1"/>
    <property type="molecule type" value="Genomic_DNA"/>
</dbReference>